<name>A0ACB8T162_9AGAM</name>
<protein>
    <submittedName>
        <fullName evidence="1">MFS general substrate transporter</fullName>
    </submittedName>
</protein>
<organism evidence="1 2">
    <name type="scientific">Artomyces pyxidatus</name>
    <dbReference type="NCBI Taxonomy" id="48021"/>
    <lineage>
        <taxon>Eukaryota</taxon>
        <taxon>Fungi</taxon>
        <taxon>Dikarya</taxon>
        <taxon>Basidiomycota</taxon>
        <taxon>Agaricomycotina</taxon>
        <taxon>Agaricomycetes</taxon>
        <taxon>Russulales</taxon>
        <taxon>Auriscalpiaceae</taxon>
        <taxon>Artomyces</taxon>
    </lineage>
</organism>
<dbReference type="Proteomes" id="UP000814140">
    <property type="component" value="Unassembled WGS sequence"/>
</dbReference>
<gene>
    <name evidence="1" type="ORF">BV25DRAFT_629420</name>
</gene>
<reference evidence="1" key="2">
    <citation type="journal article" date="2022" name="New Phytol.">
        <title>Evolutionary transition to the ectomycorrhizal habit in the genomes of a hyperdiverse lineage of mushroom-forming fungi.</title>
        <authorList>
            <person name="Looney B."/>
            <person name="Miyauchi S."/>
            <person name="Morin E."/>
            <person name="Drula E."/>
            <person name="Courty P.E."/>
            <person name="Kohler A."/>
            <person name="Kuo A."/>
            <person name="LaButti K."/>
            <person name="Pangilinan J."/>
            <person name="Lipzen A."/>
            <person name="Riley R."/>
            <person name="Andreopoulos W."/>
            <person name="He G."/>
            <person name="Johnson J."/>
            <person name="Nolan M."/>
            <person name="Tritt A."/>
            <person name="Barry K.W."/>
            <person name="Grigoriev I.V."/>
            <person name="Nagy L.G."/>
            <person name="Hibbett D."/>
            <person name="Henrissat B."/>
            <person name="Matheny P.B."/>
            <person name="Labbe J."/>
            <person name="Martin F.M."/>
        </authorList>
    </citation>
    <scope>NUCLEOTIDE SEQUENCE</scope>
    <source>
        <strain evidence="1">HHB10654</strain>
    </source>
</reference>
<accession>A0ACB8T162</accession>
<sequence>MSEIEKAPHRSTDSESVSSIAQDNARLLSQYDPADVKRAWRKVDLHVMPIAVLLYLASYIDRANIGNAKVLGLSKALKLTPNQYNLALSIFFVGYVVFETPSNILLKRIGPRWYIPAMTVVWGIVCALFSLVHTSGSLTAIRFFLGAAEAGFLPGIVYWVGSWYPRHLQGRRFAILYSSVSLTGAFGGLLATAIHALDGVHGIAGWKWIFIVEGCITSGFGLLAFVFMTSYPSRAKFLTPTERDIIIISNEADRALKAREAFSGRQIRSAFTDWRTYLWGLIYLSTYVPVYSVILSLPSVVTGLGYEGTTATLMACPPYGVGFIVVLVSGWTTDKYGRRYLHYIVSIVITMIALIVLMTVKSNTVRYVMFFFIMFMFVPISVIWSWLSSNVAGSNKRAAATGFIFSMGNIGGAISGQIYRAEWAPRYVQGHAVNLGSYVIAIIAGTALWWSYRQDNIARDAAAVAAGETEKVTRGDMLGEDLGDLGDRHPHFRYYL</sequence>
<keyword evidence="2" id="KW-1185">Reference proteome</keyword>
<reference evidence="1" key="1">
    <citation type="submission" date="2021-03" db="EMBL/GenBank/DDBJ databases">
        <authorList>
            <consortium name="DOE Joint Genome Institute"/>
            <person name="Ahrendt S."/>
            <person name="Looney B.P."/>
            <person name="Miyauchi S."/>
            <person name="Morin E."/>
            <person name="Drula E."/>
            <person name="Courty P.E."/>
            <person name="Chicoki N."/>
            <person name="Fauchery L."/>
            <person name="Kohler A."/>
            <person name="Kuo A."/>
            <person name="Labutti K."/>
            <person name="Pangilinan J."/>
            <person name="Lipzen A."/>
            <person name="Riley R."/>
            <person name="Andreopoulos W."/>
            <person name="He G."/>
            <person name="Johnson J."/>
            <person name="Barry K.W."/>
            <person name="Grigoriev I.V."/>
            <person name="Nagy L."/>
            <person name="Hibbett D."/>
            <person name="Henrissat B."/>
            <person name="Matheny P.B."/>
            <person name="Labbe J."/>
            <person name="Martin F."/>
        </authorList>
    </citation>
    <scope>NUCLEOTIDE SEQUENCE</scope>
    <source>
        <strain evidence="1">HHB10654</strain>
    </source>
</reference>
<proteinExistence type="predicted"/>
<comment type="caution">
    <text evidence="1">The sequence shown here is derived from an EMBL/GenBank/DDBJ whole genome shotgun (WGS) entry which is preliminary data.</text>
</comment>
<evidence type="ECO:0000313" key="1">
    <source>
        <dbReference type="EMBL" id="KAI0062429.1"/>
    </source>
</evidence>
<dbReference type="EMBL" id="MU277207">
    <property type="protein sequence ID" value="KAI0062429.1"/>
    <property type="molecule type" value="Genomic_DNA"/>
</dbReference>
<evidence type="ECO:0000313" key="2">
    <source>
        <dbReference type="Proteomes" id="UP000814140"/>
    </source>
</evidence>